<dbReference type="EMBL" id="KQ947414">
    <property type="protein sequence ID" value="KUJ17380.1"/>
    <property type="molecule type" value="Genomic_DNA"/>
</dbReference>
<dbReference type="PANTHER" id="PTHR37451">
    <property type="entry name" value="MARVEL DOMAIN"/>
    <property type="match status" value="1"/>
</dbReference>
<dbReference type="KEGG" id="psco:LY89DRAFT_684442"/>
<dbReference type="AlphaFoldDB" id="A0A194XB30"/>
<dbReference type="Proteomes" id="UP000070700">
    <property type="component" value="Unassembled WGS sequence"/>
</dbReference>
<dbReference type="RefSeq" id="XP_018071735.1">
    <property type="nucleotide sequence ID" value="XM_018214878.1"/>
</dbReference>
<gene>
    <name evidence="3" type="ORF">LY89DRAFT_684442</name>
</gene>
<feature type="transmembrane region" description="Helical" evidence="2">
    <location>
        <begin position="73"/>
        <end position="90"/>
    </location>
</feature>
<protein>
    <recommendedName>
        <fullName evidence="5">MARVEL domain-containing protein</fullName>
    </recommendedName>
</protein>
<keyword evidence="2" id="KW-1133">Transmembrane helix</keyword>
<evidence type="ECO:0000313" key="4">
    <source>
        <dbReference type="Proteomes" id="UP000070700"/>
    </source>
</evidence>
<evidence type="ECO:0000256" key="1">
    <source>
        <dbReference type="SAM" id="MobiDB-lite"/>
    </source>
</evidence>
<evidence type="ECO:0000256" key="2">
    <source>
        <dbReference type="SAM" id="Phobius"/>
    </source>
</evidence>
<name>A0A194XB30_MOLSC</name>
<keyword evidence="2" id="KW-0812">Transmembrane</keyword>
<keyword evidence="2" id="KW-0472">Membrane</keyword>
<sequence>MDLTDSAKAPKPEVHKTETSPNPTFNPVERTNKYLWYLRFIQIIFAVTIVAIAGSNISDWHSYGCSSPSGLSFNFAIALLTLLLTLYLVLSTGPSAKIPWYSFIAILSLEILFIIFWIVAAALAGYDCTSLCNACSAIDQGTGYYVWANDLICFCWTDYDNVSFKRDSPEAIFRRGSRPASSSDAAAAGKTLEKGVSKAAKQGLDAAMILLFITSLITLLQLRYSKKGTANVDHEAERVDQHVENTFKMEFVGPSA</sequence>
<evidence type="ECO:0000313" key="3">
    <source>
        <dbReference type="EMBL" id="KUJ17380.1"/>
    </source>
</evidence>
<reference evidence="3 4" key="1">
    <citation type="submission" date="2015-10" db="EMBL/GenBank/DDBJ databases">
        <title>Full genome of DAOMC 229536 Phialocephala scopiformis, a fungal endophyte of spruce producing the potent anti-insectan compound rugulosin.</title>
        <authorList>
            <consortium name="DOE Joint Genome Institute"/>
            <person name="Walker A.K."/>
            <person name="Frasz S.L."/>
            <person name="Seifert K.A."/>
            <person name="Miller J.D."/>
            <person name="Mondo S.J."/>
            <person name="Labutti K."/>
            <person name="Lipzen A."/>
            <person name="Dockter R."/>
            <person name="Kennedy M."/>
            <person name="Grigoriev I.V."/>
            <person name="Spatafora J.W."/>
        </authorList>
    </citation>
    <scope>NUCLEOTIDE SEQUENCE [LARGE SCALE GENOMIC DNA]</scope>
    <source>
        <strain evidence="3 4">CBS 120377</strain>
    </source>
</reference>
<feature type="non-terminal residue" evidence="3">
    <location>
        <position position="256"/>
    </location>
</feature>
<dbReference type="PANTHER" id="PTHR37451:SF4">
    <property type="entry name" value="MARVEL DOMAIN-CONTAINING PROTEIN"/>
    <property type="match status" value="1"/>
</dbReference>
<feature type="region of interest" description="Disordered" evidence="1">
    <location>
        <begin position="1"/>
        <end position="25"/>
    </location>
</feature>
<keyword evidence="4" id="KW-1185">Reference proteome</keyword>
<dbReference type="InParanoid" id="A0A194XB30"/>
<proteinExistence type="predicted"/>
<feature type="compositionally biased region" description="Basic and acidic residues" evidence="1">
    <location>
        <begin position="8"/>
        <end position="18"/>
    </location>
</feature>
<dbReference type="OrthoDB" id="5429013at2759"/>
<feature type="transmembrane region" description="Helical" evidence="2">
    <location>
        <begin position="34"/>
        <end position="53"/>
    </location>
</feature>
<organism evidence="3 4">
    <name type="scientific">Mollisia scopiformis</name>
    <name type="common">Conifer needle endophyte fungus</name>
    <name type="synonym">Phialocephala scopiformis</name>
    <dbReference type="NCBI Taxonomy" id="149040"/>
    <lineage>
        <taxon>Eukaryota</taxon>
        <taxon>Fungi</taxon>
        <taxon>Dikarya</taxon>
        <taxon>Ascomycota</taxon>
        <taxon>Pezizomycotina</taxon>
        <taxon>Leotiomycetes</taxon>
        <taxon>Helotiales</taxon>
        <taxon>Mollisiaceae</taxon>
        <taxon>Mollisia</taxon>
    </lineage>
</organism>
<dbReference type="GeneID" id="28824604"/>
<evidence type="ECO:0008006" key="5">
    <source>
        <dbReference type="Google" id="ProtNLM"/>
    </source>
</evidence>
<feature type="transmembrane region" description="Helical" evidence="2">
    <location>
        <begin position="102"/>
        <end position="126"/>
    </location>
</feature>
<accession>A0A194XB30</accession>